<reference evidence="2" key="1">
    <citation type="submission" date="2020-04" db="EMBL/GenBank/DDBJ databases">
        <authorList>
            <person name="Chiriac C."/>
            <person name="Salcher M."/>
            <person name="Ghai R."/>
            <person name="Kavagutti S V."/>
        </authorList>
    </citation>
    <scope>NUCLEOTIDE SEQUENCE</scope>
</reference>
<dbReference type="EMBL" id="LR796402">
    <property type="protein sequence ID" value="CAB4141939.1"/>
    <property type="molecule type" value="Genomic_DNA"/>
</dbReference>
<feature type="region of interest" description="Disordered" evidence="1">
    <location>
        <begin position="218"/>
        <end position="239"/>
    </location>
</feature>
<evidence type="ECO:0000313" key="2">
    <source>
        <dbReference type="EMBL" id="CAB4141939.1"/>
    </source>
</evidence>
<protein>
    <submittedName>
        <fullName evidence="2">Uncharacterized protein</fullName>
    </submittedName>
</protein>
<sequence length="239" mass="25367">MTSRETSTLGGVGDSLSAVSRSGWPPHAPGPAKASRRRSWRFSFLPAQSPQTLNDGEDRYGSQTRCARSNAPAIDCPRTGLPGGRGGIHAKVPLAHAVRVLRDARRYAGPCVPRLPRRHAGPLAARCSQGFGAGIEYGPSLPGVQQRCRLQSLHQHPGQAGLHPRETSEAAGCRPAHARLGRGRDCRVEPQHADACAPRATRPGTSVHAVQLAVYPNLGVAANDNTPPPPGWPNGSNRR</sequence>
<proteinExistence type="predicted"/>
<name>A0A6J5MDV8_9CAUD</name>
<feature type="region of interest" description="Disordered" evidence="1">
    <location>
        <begin position="1"/>
        <end position="66"/>
    </location>
</feature>
<evidence type="ECO:0000256" key="1">
    <source>
        <dbReference type="SAM" id="MobiDB-lite"/>
    </source>
</evidence>
<feature type="region of interest" description="Disordered" evidence="1">
    <location>
        <begin position="154"/>
        <end position="174"/>
    </location>
</feature>
<accession>A0A6J5MDV8</accession>
<gene>
    <name evidence="2" type="ORF">UFOVP421_33</name>
</gene>
<organism evidence="2">
    <name type="scientific">uncultured Caudovirales phage</name>
    <dbReference type="NCBI Taxonomy" id="2100421"/>
    <lineage>
        <taxon>Viruses</taxon>
        <taxon>Duplodnaviria</taxon>
        <taxon>Heunggongvirae</taxon>
        <taxon>Uroviricota</taxon>
        <taxon>Caudoviricetes</taxon>
        <taxon>Peduoviridae</taxon>
        <taxon>Maltschvirus</taxon>
        <taxon>Maltschvirus maltsch</taxon>
    </lineage>
</organism>